<dbReference type="OrthoDB" id="3481621at2759"/>
<proteinExistence type="predicted"/>
<sequence>MCLFPFFSFRKAGNVIYNDDLPAYRPIDKEPTQPIFRTYKYTLDISSPGTMTINARNDGTLIFHLVPTTTNGVSHGVSHGGIVEGVNDTNVGLSAEARQEKLDQTKLRLQEARARFQESMDRLNQELTIVKDYDSVTLLEDEEEGGLTGDRLFYEDNCKDLVKI</sequence>
<keyword evidence="3" id="KW-1185">Reference proteome</keyword>
<evidence type="ECO:0000313" key="2">
    <source>
        <dbReference type="EMBL" id="KAJ8067014.1"/>
    </source>
</evidence>
<dbReference type="EMBL" id="JAPEIS010000004">
    <property type="protein sequence ID" value="KAJ8067014.1"/>
    <property type="molecule type" value="Genomic_DNA"/>
</dbReference>
<accession>A0A9X0AR63</accession>
<keyword evidence="1" id="KW-0175">Coiled coil</keyword>
<dbReference type="AlphaFoldDB" id="A0A9X0AR63"/>
<gene>
    <name evidence="2" type="ORF">OCU04_004394</name>
</gene>
<dbReference type="Proteomes" id="UP001152300">
    <property type="component" value="Unassembled WGS sequence"/>
</dbReference>
<evidence type="ECO:0000313" key="3">
    <source>
        <dbReference type="Proteomes" id="UP001152300"/>
    </source>
</evidence>
<organism evidence="2 3">
    <name type="scientific">Sclerotinia nivalis</name>
    <dbReference type="NCBI Taxonomy" id="352851"/>
    <lineage>
        <taxon>Eukaryota</taxon>
        <taxon>Fungi</taxon>
        <taxon>Dikarya</taxon>
        <taxon>Ascomycota</taxon>
        <taxon>Pezizomycotina</taxon>
        <taxon>Leotiomycetes</taxon>
        <taxon>Helotiales</taxon>
        <taxon>Sclerotiniaceae</taxon>
        <taxon>Sclerotinia</taxon>
    </lineage>
</organism>
<evidence type="ECO:0000256" key="1">
    <source>
        <dbReference type="SAM" id="Coils"/>
    </source>
</evidence>
<comment type="caution">
    <text evidence="2">The sequence shown here is derived from an EMBL/GenBank/DDBJ whole genome shotgun (WGS) entry which is preliminary data.</text>
</comment>
<name>A0A9X0AR63_9HELO</name>
<feature type="coiled-coil region" evidence="1">
    <location>
        <begin position="95"/>
        <end position="126"/>
    </location>
</feature>
<reference evidence="2" key="1">
    <citation type="submission" date="2022-11" db="EMBL/GenBank/DDBJ databases">
        <title>Genome Resource of Sclerotinia nivalis Strain SnTB1, a Plant Pathogen Isolated from American Ginseng.</title>
        <authorList>
            <person name="Fan S."/>
        </authorList>
    </citation>
    <scope>NUCLEOTIDE SEQUENCE</scope>
    <source>
        <strain evidence="2">SnTB1</strain>
    </source>
</reference>
<protein>
    <submittedName>
        <fullName evidence="2">Uncharacterized protein</fullName>
    </submittedName>
</protein>